<sequence>MTSYTPDAHNPLFRVIEHSKATKEQKEFLIKQGVLKADEAIEVLKLTYNDQEYEIKTKEDIQILAELADIKVNKSFGLVKAYDFLKNELNNLK</sequence>
<protein>
    <submittedName>
        <fullName evidence="1">Uncharacterized protein</fullName>
    </submittedName>
</protein>
<reference evidence="1" key="2">
    <citation type="submission" date="2015-03" db="EMBL/GenBank/DDBJ databases">
        <authorList>
            <person name="Chow C.-E.T."/>
            <person name="Winget D.M."/>
            <person name="White R.A.III."/>
            <person name="Hallam S.J."/>
            <person name="Suttle C.A."/>
        </authorList>
    </citation>
    <scope>NUCLEOTIDE SEQUENCE</scope>
    <source>
        <strain evidence="1">H4084948</strain>
    </source>
</reference>
<dbReference type="EMBL" id="KR029595">
    <property type="protein sequence ID" value="AKH47526.1"/>
    <property type="molecule type" value="Genomic_DNA"/>
</dbReference>
<proteinExistence type="predicted"/>
<reference evidence="1" key="1">
    <citation type="journal article" date="2015" name="Front. Microbiol.">
        <title>Combining genomic sequencing methods to explore viral diversity and reveal potential virus-host interactions.</title>
        <authorList>
            <person name="Chow C.E."/>
            <person name="Winget D.M."/>
            <person name="White R.A.III."/>
            <person name="Hallam S.J."/>
            <person name="Suttle C.A."/>
        </authorList>
    </citation>
    <scope>NUCLEOTIDE SEQUENCE</scope>
    <source>
        <strain evidence="1">H4084948</strain>
    </source>
</reference>
<organism evidence="1">
    <name type="scientific">uncultured marine virus</name>
    <dbReference type="NCBI Taxonomy" id="186617"/>
    <lineage>
        <taxon>Viruses</taxon>
        <taxon>environmental samples</taxon>
    </lineage>
</organism>
<name>A0A0F7L903_9VIRU</name>
<accession>A0A0F7L903</accession>
<evidence type="ECO:0000313" key="1">
    <source>
        <dbReference type="EMBL" id="AKH47526.1"/>
    </source>
</evidence>